<dbReference type="Proteomes" id="UP000294546">
    <property type="component" value="Unassembled WGS sequence"/>
</dbReference>
<gene>
    <name evidence="1" type="ORF">CLV83_1531</name>
</gene>
<dbReference type="EMBL" id="SMFU01000007">
    <property type="protein sequence ID" value="TCK09421.1"/>
    <property type="molecule type" value="Genomic_DNA"/>
</dbReference>
<dbReference type="OrthoDB" id="6088563at2"/>
<dbReference type="AlphaFoldDB" id="A0A4R1GPQ9"/>
<organism evidence="1 2">
    <name type="scientific">Marinobacterium mangrovicola</name>
    <dbReference type="NCBI Taxonomy" id="1476959"/>
    <lineage>
        <taxon>Bacteria</taxon>
        <taxon>Pseudomonadati</taxon>
        <taxon>Pseudomonadota</taxon>
        <taxon>Gammaproteobacteria</taxon>
        <taxon>Oceanospirillales</taxon>
        <taxon>Oceanospirillaceae</taxon>
        <taxon>Marinobacterium</taxon>
    </lineage>
</organism>
<sequence>MTLPLTVQSSGVDASHQYQIVRQLELFRIQEDPHLIYRGQEHLIVLRYLQRRVAARPIQLRNHIRRVYLAIQSREVAHLTGALVDLMLILKGKGCYLVERMLDQSRPMLKPEHHQLMKKVCDTGQTDRLRAIPVGESVLSNGGMPSVARMQ</sequence>
<keyword evidence="2" id="KW-1185">Reference proteome</keyword>
<evidence type="ECO:0000313" key="2">
    <source>
        <dbReference type="Proteomes" id="UP000294546"/>
    </source>
</evidence>
<reference evidence="1 2" key="1">
    <citation type="submission" date="2019-03" db="EMBL/GenBank/DDBJ databases">
        <title>Genomic Encyclopedia of Archaeal and Bacterial Type Strains, Phase II (KMG-II): from individual species to whole genera.</title>
        <authorList>
            <person name="Goeker M."/>
        </authorList>
    </citation>
    <scope>NUCLEOTIDE SEQUENCE [LARGE SCALE GENOMIC DNA]</scope>
    <source>
        <strain evidence="1 2">DSM 27697</strain>
    </source>
</reference>
<comment type="caution">
    <text evidence="1">The sequence shown here is derived from an EMBL/GenBank/DDBJ whole genome shotgun (WGS) entry which is preliminary data.</text>
</comment>
<accession>A0A4R1GPQ9</accession>
<evidence type="ECO:0000313" key="1">
    <source>
        <dbReference type="EMBL" id="TCK09421.1"/>
    </source>
</evidence>
<dbReference type="RefSeq" id="WP_132289688.1">
    <property type="nucleotide sequence ID" value="NZ_SMFU01000007.1"/>
</dbReference>
<proteinExistence type="predicted"/>
<protein>
    <submittedName>
        <fullName evidence="1">Uncharacterized protein</fullName>
    </submittedName>
</protein>
<name>A0A4R1GPQ9_9GAMM</name>